<organism evidence="1 2">
    <name type="scientific">Petrolisthes cinctipes</name>
    <name type="common">Flat porcelain crab</name>
    <dbReference type="NCBI Taxonomy" id="88211"/>
    <lineage>
        <taxon>Eukaryota</taxon>
        <taxon>Metazoa</taxon>
        <taxon>Ecdysozoa</taxon>
        <taxon>Arthropoda</taxon>
        <taxon>Crustacea</taxon>
        <taxon>Multicrustacea</taxon>
        <taxon>Malacostraca</taxon>
        <taxon>Eumalacostraca</taxon>
        <taxon>Eucarida</taxon>
        <taxon>Decapoda</taxon>
        <taxon>Pleocyemata</taxon>
        <taxon>Anomura</taxon>
        <taxon>Galatheoidea</taxon>
        <taxon>Porcellanidae</taxon>
        <taxon>Petrolisthes</taxon>
    </lineage>
</organism>
<comment type="caution">
    <text evidence="1">The sequence shown here is derived from an EMBL/GenBank/DDBJ whole genome shotgun (WGS) entry which is preliminary data.</text>
</comment>
<evidence type="ECO:0000313" key="1">
    <source>
        <dbReference type="EMBL" id="KAK3885029.1"/>
    </source>
</evidence>
<protein>
    <submittedName>
        <fullName evidence="1">Uncharacterized protein</fullName>
    </submittedName>
</protein>
<dbReference type="EMBL" id="JAWQEG010000831">
    <property type="protein sequence ID" value="KAK3885029.1"/>
    <property type="molecule type" value="Genomic_DNA"/>
</dbReference>
<gene>
    <name evidence="1" type="ORF">Pcinc_010684</name>
</gene>
<reference evidence="1" key="1">
    <citation type="submission" date="2023-10" db="EMBL/GenBank/DDBJ databases">
        <title>Genome assemblies of two species of porcelain crab, Petrolisthes cinctipes and Petrolisthes manimaculis (Anomura: Porcellanidae).</title>
        <authorList>
            <person name="Angst P."/>
        </authorList>
    </citation>
    <scope>NUCLEOTIDE SEQUENCE</scope>
    <source>
        <strain evidence="1">PB745_01</strain>
        <tissue evidence="1">Gill</tissue>
    </source>
</reference>
<name>A0AAE1G2A7_PETCI</name>
<sequence>MFVLLLLRCRRYVGMAHFPTLFLLRNKDGLAHSLRWRLLRCPHNITSEAAASNASSHVDMTFTSTQTRCEQFHQFALLPPGGQVNPELCGEEKPQTLTRRQLRLIPTTVSAIIQVKTPDLLTGLFRIAAIGPVPVEQEPGREAAMHNSSRFFTPISLMVIYLQHGFP</sequence>
<dbReference type="Proteomes" id="UP001286313">
    <property type="component" value="Unassembled WGS sequence"/>
</dbReference>
<proteinExistence type="predicted"/>
<dbReference type="AlphaFoldDB" id="A0AAE1G2A7"/>
<evidence type="ECO:0000313" key="2">
    <source>
        <dbReference type="Proteomes" id="UP001286313"/>
    </source>
</evidence>
<keyword evidence="2" id="KW-1185">Reference proteome</keyword>
<accession>A0AAE1G2A7</accession>